<evidence type="ECO:0000313" key="3">
    <source>
        <dbReference type="Proteomes" id="UP000679312"/>
    </source>
</evidence>
<dbReference type="AlphaFoldDB" id="A0ABD7EL22"/>
<organism evidence="2 3">
    <name type="scientific">Aeromonas jandaei</name>
    <dbReference type="NCBI Taxonomy" id="650"/>
    <lineage>
        <taxon>Bacteria</taxon>
        <taxon>Pseudomonadati</taxon>
        <taxon>Pseudomonadota</taxon>
        <taxon>Gammaproteobacteria</taxon>
        <taxon>Aeromonadales</taxon>
        <taxon>Aeromonadaceae</taxon>
        <taxon>Aeromonas</taxon>
    </lineage>
</organism>
<sequence length="106" mass="11490">MRVMCTECGQLGRITKTNRLTAGVANLYCQCTDAECGHSWVSTLAYSHTLSPSAKNATAMAITLAQGLSPEAHGSLCKSVNERQQQLDILAAQEREKPVVTLRRVV</sequence>
<dbReference type="EMBL" id="CP053881">
    <property type="protein sequence ID" value="QWL61619.1"/>
    <property type="molecule type" value="Genomic_DNA"/>
</dbReference>
<reference evidence="2 3" key="1">
    <citation type="journal article" date="2021" name="Front. Microbiol.">
        <title>Prevalence and Genetic Analysis of Chromosomal mcr-3/7 in Aeromonas From U.S. Animal-Derived Samples.</title>
        <authorList>
            <person name="Wang Y."/>
            <person name="Hou N."/>
            <person name="Rasooly R."/>
            <person name="Gu Y."/>
            <person name="He X."/>
        </authorList>
    </citation>
    <scope>NUCLEOTIDE SEQUENCE [LARGE SCALE GENOMIC DNA]</scope>
    <source>
        <strain evidence="2 3">4608</strain>
    </source>
</reference>
<dbReference type="Proteomes" id="UP000679312">
    <property type="component" value="Chromosome"/>
</dbReference>
<accession>A0ABD7EL22</accession>
<gene>
    <name evidence="2" type="ORF">HQ399_04885</name>
</gene>
<feature type="domain" description="Zinc finger Ogr/Delta-type" evidence="1">
    <location>
        <begin position="4"/>
        <end position="50"/>
    </location>
</feature>
<dbReference type="Pfam" id="PF04606">
    <property type="entry name" value="Ogr_Delta"/>
    <property type="match status" value="1"/>
</dbReference>
<name>A0ABD7EL22_AERJA</name>
<evidence type="ECO:0000313" key="2">
    <source>
        <dbReference type="EMBL" id="QWL61619.1"/>
    </source>
</evidence>
<protein>
    <submittedName>
        <fullName evidence="2">Ogr/Delta-like zinc finger family protein</fullName>
    </submittedName>
</protein>
<proteinExistence type="predicted"/>
<evidence type="ECO:0000259" key="1">
    <source>
        <dbReference type="Pfam" id="PF04606"/>
    </source>
</evidence>
<dbReference type="RefSeq" id="WP_084059540.1">
    <property type="nucleotide sequence ID" value="NZ_CP053881.1"/>
</dbReference>
<dbReference type="InterPro" id="IPR007684">
    <property type="entry name" value="Znf_Ogr/Delta"/>
</dbReference>